<organism evidence="1">
    <name type="scientific">Siphoviridae sp. ctoic9</name>
    <dbReference type="NCBI Taxonomy" id="2825671"/>
    <lineage>
        <taxon>Viruses</taxon>
        <taxon>Duplodnaviria</taxon>
        <taxon>Heunggongvirae</taxon>
        <taxon>Uroviricota</taxon>
        <taxon>Caudoviricetes</taxon>
    </lineage>
</organism>
<proteinExistence type="predicted"/>
<reference evidence="1" key="1">
    <citation type="journal article" date="2021" name="Proc. Natl. Acad. Sci. U.S.A.">
        <title>A Catalog of Tens of Thousands of Viruses from Human Metagenomes Reveals Hidden Associations with Chronic Diseases.</title>
        <authorList>
            <person name="Tisza M.J."/>
            <person name="Buck C.B."/>
        </authorList>
    </citation>
    <scope>NUCLEOTIDE SEQUENCE</scope>
    <source>
        <strain evidence="1">Ctoic9</strain>
    </source>
</reference>
<sequence>MHGIFCFYPFFLHLSECLTYLFGTLCRHLL</sequence>
<protein>
    <submittedName>
        <fullName evidence="1">Uncharacterized protein</fullName>
    </submittedName>
</protein>
<dbReference type="EMBL" id="BK015608">
    <property type="protein sequence ID" value="DAE15594.1"/>
    <property type="molecule type" value="Genomic_DNA"/>
</dbReference>
<name>A0A8S5Q9K2_9CAUD</name>
<evidence type="ECO:0000313" key="1">
    <source>
        <dbReference type="EMBL" id="DAE15594.1"/>
    </source>
</evidence>
<accession>A0A8S5Q9K2</accession>